<keyword evidence="2 4" id="KW-0238">DNA-binding</keyword>
<proteinExistence type="predicted"/>
<evidence type="ECO:0000256" key="5">
    <source>
        <dbReference type="SAM" id="MobiDB-lite"/>
    </source>
</evidence>
<dbReference type="PANTHER" id="PTHR30055">
    <property type="entry name" value="HTH-TYPE TRANSCRIPTIONAL REGULATOR RUTR"/>
    <property type="match status" value="1"/>
</dbReference>
<evidence type="ECO:0000259" key="6">
    <source>
        <dbReference type="PROSITE" id="PS50977"/>
    </source>
</evidence>
<dbReference type="InterPro" id="IPR036271">
    <property type="entry name" value="Tet_transcr_reg_TetR-rel_C_sf"/>
</dbReference>
<feature type="DNA-binding region" description="H-T-H motif" evidence="4">
    <location>
        <begin position="44"/>
        <end position="63"/>
    </location>
</feature>
<dbReference type="Proteomes" id="UP000761264">
    <property type="component" value="Unassembled WGS sequence"/>
</dbReference>
<dbReference type="SUPFAM" id="SSF48498">
    <property type="entry name" value="Tetracyclin repressor-like, C-terminal domain"/>
    <property type="match status" value="1"/>
</dbReference>
<feature type="domain" description="HTH tetR-type" evidence="6">
    <location>
        <begin position="21"/>
        <end position="81"/>
    </location>
</feature>
<keyword evidence="3" id="KW-0804">Transcription</keyword>
<dbReference type="EMBL" id="JAAQPH010000016">
    <property type="protein sequence ID" value="NIA70794.1"/>
    <property type="molecule type" value="Genomic_DNA"/>
</dbReference>
<keyword evidence="1" id="KW-0805">Transcription regulation</keyword>
<dbReference type="PROSITE" id="PS01081">
    <property type="entry name" value="HTH_TETR_1"/>
    <property type="match status" value="1"/>
</dbReference>
<comment type="caution">
    <text evidence="7">The sequence shown here is derived from an EMBL/GenBank/DDBJ whole genome shotgun (WGS) entry which is preliminary data.</text>
</comment>
<name>A0A967F0G5_9PROT</name>
<evidence type="ECO:0000256" key="4">
    <source>
        <dbReference type="PROSITE-ProRule" id="PRU00335"/>
    </source>
</evidence>
<accession>A0A967F0G5</accession>
<dbReference type="Gene3D" id="1.10.10.60">
    <property type="entry name" value="Homeodomain-like"/>
    <property type="match status" value="1"/>
</dbReference>
<dbReference type="InterPro" id="IPR009057">
    <property type="entry name" value="Homeodomain-like_sf"/>
</dbReference>
<keyword evidence="8" id="KW-1185">Reference proteome</keyword>
<dbReference type="SUPFAM" id="SSF46689">
    <property type="entry name" value="Homeodomain-like"/>
    <property type="match status" value="1"/>
</dbReference>
<dbReference type="InterPro" id="IPR001647">
    <property type="entry name" value="HTH_TetR"/>
</dbReference>
<dbReference type="Pfam" id="PF00440">
    <property type="entry name" value="TetR_N"/>
    <property type="match status" value="1"/>
</dbReference>
<gene>
    <name evidence="7" type="ORF">HBA54_19525</name>
</gene>
<feature type="region of interest" description="Disordered" evidence="5">
    <location>
        <begin position="1"/>
        <end position="22"/>
    </location>
</feature>
<evidence type="ECO:0000256" key="3">
    <source>
        <dbReference type="ARBA" id="ARBA00023163"/>
    </source>
</evidence>
<dbReference type="InterPro" id="IPR050109">
    <property type="entry name" value="HTH-type_TetR-like_transc_reg"/>
</dbReference>
<dbReference type="PROSITE" id="PS50977">
    <property type="entry name" value="HTH_TETR_2"/>
    <property type="match status" value="1"/>
</dbReference>
<evidence type="ECO:0000313" key="8">
    <source>
        <dbReference type="Proteomes" id="UP000761264"/>
    </source>
</evidence>
<dbReference type="PRINTS" id="PR00455">
    <property type="entry name" value="HTHTETR"/>
</dbReference>
<dbReference type="RefSeq" id="WP_167227770.1">
    <property type="nucleotide sequence ID" value="NZ_JAAQPH010000016.1"/>
</dbReference>
<evidence type="ECO:0000256" key="1">
    <source>
        <dbReference type="ARBA" id="ARBA00023015"/>
    </source>
</evidence>
<dbReference type="GO" id="GO:0003700">
    <property type="term" value="F:DNA-binding transcription factor activity"/>
    <property type="evidence" value="ECO:0007669"/>
    <property type="project" value="TreeGrafter"/>
</dbReference>
<dbReference type="AlphaFoldDB" id="A0A967F0G5"/>
<organism evidence="7 8">
    <name type="scientific">Pelagibius litoralis</name>
    <dbReference type="NCBI Taxonomy" id="374515"/>
    <lineage>
        <taxon>Bacteria</taxon>
        <taxon>Pseudomonadati</taxon>
        <taxon>Pseudomonadota</taxon>
        <taxon>Alphaproteobacteria</taxon>
        <taxon>Rhodospirillales</taxon>
        <taxon>Rhodovibrionaceae</taxon>
        <taxon>Pelagibius</taxon>
    </lineage>
</organism>
<reference evidence="7" key="1">
    <citation type="submission" date="2020-03" db="EMBL/GenBank/DDBJ databases">
        <title>Genome of Pelagibius litoralis DSM 21314T.</title>
        <authorList>
            <person name="Wang G."/>
        </authorList>
    </citation>
    <scope>NUCLEOTIDE SEQUENCE</scope>
    <source>
        <strain evidence="7">DSM 21314</strain>
    </source>
</reference>
<sequence length="212" mass="22770">MSILPAQKTPVSGGKRAAQKAETRRRIMQVGRKMLSEKGYLGTTVTMLAAEAGVSAGLINAHFGSKAGLMFAILTEQNTAQLGEMASDLPQEGPVRARLLRKLQTEYAHDLADPKLTAILVAYSCVWPAETEQENIKQRRAGDAVTREILQAGVARGEIAPQADLEAAIAAIYAITLWGMRPAFFENASADECLARITPQIDLILRGLAPAS</sequence>
<dbReference type="PANTHER" id="PTHR30055:SF234">
    <property type="entry name" value="HTH-TYPE TRANSCRIPTIONAL REGULATOR BETI"/>
    <property type="match status" value="1"/>
</dbReference>
<dbReference type="InterPro" id="IPR023772">
    <property type="entry name" value="DNA-bd_HTH_TetR-type_CS"/>
</dbReference>
<evidence type="ECO:0000313" key="7">
    <source>
        <dbReference type="EMBL" id="NIA70794.1"/>
    </source>
</evidence>
<protein>
    <submittedName>
        <fullName evidence="7">TetR/AcrR family transcriptional regulator</fullName>
    </submittedName>
</protein>
<dbReference type="GO" id="GO:0000976">
    <property type="term" value="F:transcription cis-regulatory region binding"/>
    <property type="evidence" value="ECO:0007669"/>
    <property type="project" value="TreeGrafter"/>
</dbReference>
<dbReference type="Gene3D" id="1.10.357.10">
    <property type="entry name" value="Tetracycline Repressor, domain 2"/>
    <property type="match status" value="1"/>
</dbReference>
<evidence type="ECO:0000256" key="2">
    <source>
        <dbReference type="ARBA" id="ARBA00023125"/>
    </source>
</evidence>